<evidence type="ECO:0000313" key="11">
    <source>
        <dbReference type="EMBL" id="PWA98775.1"/>
    </source>
</evidence>
<dbReference type="Proteomes" id="UP000245207">
    <property type="component" value="Unassembled WGS sequence"/>
</dbReference>
<evidence type="ECO:0000256" key="3">
    <source>
        <dbReference type="ARBA" id="ARBA00005792"/>
    </source>
</evidence>
<dbReference type="OrthoDB" id="1658827at2759"/>
<keyword evidence="11" id="KW-0675">Receptor</keyword>
<dbReference type="PANTHER" id="PTHR32409">
    <property type="entry name" value="MITOCHONDRIAL IMPORT RECEPTOR SUBUNIT TOM20-1-RELATED"/>
    <property type="match status" value="1"/>
</dbReference>
<evidence type="ECO:0000313" key="12">
    <source>
        <dbReference type="Proteomes" id="UP000245207"/>
    </source>
</evidence>
<dbReference type="Gene3D" id="1.25.40.10">
    <property type="entry name" value="Tetratricopeptide repeat domain"/>
    <property type="match status" value="1"/>
</dbReference>
<dbReference type="AlphaFoldDB" id="A0A2U1QLA1"/>
<evidence type="ECO:0000256" key="8">
    <source>
        <dbReference type="ARBA" id="ARBA00022989"/>
    </source>
</evidence>
<sequence>MENDFDRLLFFEHACRTAEVTYTKNPLDTENLTRWASALLELSTFQSVQDSKLMIKGCFISNLTYFNFL</sequence>
<keyword evidence="7" id="KW-0653">Protein transport</keyword>
<comment type="caution">
    <text evidence="11">The sequence shown here is derived from an EMBL/GenBank/DDBJ whole genome shotgun (WGS) entry which is preliminary data.</text>
</comment>
<keyword evidence="10" id="KW-0472">Membrane</keyword>
<evidence type="ECO:0000256" key="9">
    <source>
        <dbReference type="ARBA" id="ARBA00023128"/>
    </source>
</evidence>
<keyword evidence="6" id="KW-1000">Mitochondrion outer membrane</keyword>
<keyword evidence="4" id="KW-0813">Transport</keyword>
<keyword evidence="9" id="KW-0496">Mitochondrion</keyword>
<keyword evidence="8" id="KW-1133">Transmembrane helix</keyword>
<comment type="function">
    <text evidence="1">Central component of the receptor complex responsible for the recognition and translocation of cytosolically synthesized mitochondrial preproteins. Together with TOM22 functions as the transit peptide receptor at the surface of the mitochondrion outer membrane and facilitates the movement of preproteins into the translocation pore.</text>
</comment>
<evidence type="ECO:0000256" key="6">
    <source>
        <dbReference type="ARBA" id="ARBA00022787"/>
    </source>
</evidence>
<name>A0A2U1QLA1_ARTAN</name>
<gene>
    <name evidence="11" type="ORF">CTI12_AA014940</name>
</gene>
<evidence type="ECO:0000256" key="2">
    <source>
        <dbReference type="ARBA" id="ARBA00004572"/>
    </source>
</evidence>
<dbReference type="Pfam" id="PF06552">
    <property type="entry name" value="TOM20_plant"/>
    <property type="match status" value="1"/>
</dbReference>
<organism evidence="11 12">
    <name type="scientific">Artemisia annua</name>
    <name type="common">Sweet wormwood</name>
    <dbReference type="NCBI Taxonomy" id="35608"/>
    <lineage>
        <taxon>Eukaryota</taxon>
        <taxon>Viridiplantae</taxon>
        <taxon>Streptophyta</taxon>
        <taxon>Embryophyta</taxon>
        <taxon>Tracheophyta</taxon>
        <taxon>Spermatophyta</taxon>
        <taxon>Magnoliopsida</taxon>
        <taxon>eudicotyledons</taxon>
        <taxon>Gunneridae</taxon>
        <taxon>Pentapetalae</taxon>
        <taxon>asterids</taxon>
        <taxon>campanulids</taxon>
        <taxon>Asterales</taxon>
        <taxon>Asteraceae</taxon>
        <taxon>Asteroideae</taxon>
        <taxon>Anthemideae</taxon>
        <taxon>Artemisiinae</taxon>
        <taxon>Artemisia</taxon>
    </lineage>
</organism>
<dbReference type="InterPro" id="IPR011990">
    <property type="entry name" value="TPR-like_helical_dom_sf"/>
</dbReference>
<dbReference type="EMBL" id="PKPP01000050">
    <property type="protein sequence ID" value="PWA98775.1"/>
    <property type="molecule type" value="Genomic_DNA"/>
</dbReference>
<evidence type="ECO:0000256" key="5">
    <source>
        <dbReference type="ARBA" id="ARBA00022692"/>
    </source>
</evidence>
<comment type="similarity">
    <text evidence="3">Belongs to the Tom20 family.</text>
</comment>
<accession>A0A2U1QLA1</accession>
<keyword evidence="5" id="KW-0812">Transmembrane</keyword>
<dbReference type="GO" id="GO:0045040">
    <property type="term" value="P:protein insertion into mitochondrial outer membrane"/>
    <property type="evidence" value="ECO:0007669"/>
    <property type="project" value="InterPro"/>
</dbReference>
<dbReference type="GO" id="GO:0015031">
    <property type="term" value="P:protein transport"/>
    <property type="evidence" value="ECO:0007669"/>
    <property type="project" value="UniProtKB-KW"/>
</dbReference>
<evidence type="ECO:0000256" key="4">
    <source>
        <dbReference type="ARBA" id="ARBA00022448"/>
    </source>
</evidence>
<dbReference type="STRING" id="35608.A0A2U1QLA1"/>
<evidence type="ECO:0000256" key="10">
    <source>
        <dbReference type="ARBA" id="ARBA00023136"/>
    </source>
</evidence>
<proteinExistence type="inferred from homology"/>
<keyword evidence="12" id="KW-1185">Reference proteome</keyword>
<dbReference type="GO" id="GO:0005742">
    <property type="term" value="C:mitochondrial outer membrane translocase complex"/>
    <property type="evidence" value="ECO:0007669"/>
    <property type="project" value="InterPro"/>
</dbReference>
<comment type="subcellular location">
    <subcellularLocation>
        <location evidence="2">Mitochondrion outer membrane</location>
        <topology evidence="2">Single-pass membrane protein</topology>
    </subcellularLocation>
</comment>
<reference evidence="11 12" key="1">
    <citation type="journal article" date="2018" name="Mol. Plant">
        <title>The genome of Artemisia annua provides insight into the evolution of Asteraceae family and artemisinin biosynthesis.</title>
        <authorList>
            <person name="Shen Q."/>
            <person name="Zhang L."/>
            <person name="Liao Z."/>
            <person name="Wang S."/>
            <person name="Yan T."/>
            <person name="Shi P."/>
            <person name="Liu M."/>
            <person name="Fu X."/>
            <person name="Pan Q."/>
            <person name="Wang Y."/>
            <person name="Lv Z."/>
            <person name="Lu X."/>
            <person name="Zhang F."/>
            <person name="Jiang W."/>
            <person name="Ma Y."/>
            <person name="Chen M."/>
            <person name="Hao X."/>
            <person name="Li L."/>
            <person name="Tang Y."/>
            <person name="Lv G."/>
            <person name="Zhou Y."/>
            <person name="Sun X."/>
            <person name="Brodelius P.E."/>
            <person name="Rose J.K.C."/>
            <person name="Tang K."/>
        </authorList>
    </citation>
    <scope>NUCLEOTIDE SEQUENCE [LARGE SCALE GENOMIC DNA]</scope>
    <source>
        <strain evidence="12">cv. Huhao1</strain>
        <tissue evidence="11">Leaf</tissue>
    </source>
</reference>
<dbReference type="PANTHER" id="PTHR32409:SF16">
    <property type="entry name" value="PLANT SPECIFIC MITOCHONDRIAL IMPORT RECEPTOR SUBUNIT TOM20"/>
    <property type="match status" value="1"/>
</dbReference>
<evidence type="ECO:0000256" key="7">
    <source>
        <dbReference type="ARBA" id="ARBA00022927"/>
    </source>
</evidence>
<protein>
    <submittedName>
        <fullName evidence="11">Plant specific mitochondrial import receptor subunit TOM20</fullName>
    </submittedName>
</protein>
<dbReference type="InterPro" id="IPR010547">
    <property type="entry name" value="TOM20_imprt_rcpt"/>
</dbReference>
<evidence type="ECO:0000256" key="1">
    <source>
        <dbReference type="ARBA" id="ARBA00003450"/>
    </source>
</evidence>